<dbReference type="STRING" id="1798364.A3G54_03145"/>
<reference evidence="1 2" key="1">
    <citation type="journal article" date="2016" name="Nat. Commun.">
        <title>Thousands of microbial genomes shed light on interconnected biogeochemical processes in an aquifer system.</title>
        <authorList>
            <person name="Anantharaman K."/>
            <person name="Brown C.T."/>
            <person name="Hug L.A."/>
            <person name="Sharon I."/>
            <person name="Castelle C.J."/>
            <person name="Probst A.J."/>
            <person name="Thomas B.C."/>
            <person name="Singh A."/>
            <person name="Wilkins M.J."/>
            <person name="Karaoz U."/>
            <person name="Brodie E.L."/>
            <person name="Williams K.H."/>
            <person name="Hubbard S.S."/>
            <person name="Banfield J.F."/>
        </authorList>
    </citation>
    <scope>NUCLEOTIDE SEQUENCE [LARGE SCALE GENOMIC DNA]</scope>
</reference>
<accession>A0A1F5XYZ4</accession>
<sequence length="111" mass="13330">MNFDETDEFSRDFRRLSKKYKSLHGDLLEFKKIVTALPLGSGKHFNIITKTERITVIKARLFCQYLRGSSLRIIYALQMEISKIEFIQIYPKNEQENEDRERIKEYLENHN</sequence>
<dbReference type="EMBL" id="MFIQ01000028">
    <property type="protein sequence ID" value="OGF93134.1"/>
    <property type="molecule type" value="Genomic_DNA"/>
</dbReference>
<comment type="caution">
    <text evidence="1">The sequence shown here is derived from an EMBL/GenBank/DDBJ whole genome shotgun (WGS) entry which is preliminary data.</text>
</comment>
<gene>
    <name evidence="1" type="ORF">A3G54_03145</name>
</gene>
<organism evidence="1 2">
    <name type="scientific">Candidatus Giovannonibacteria bacterium RIFCSPLOWO2_12_FULL_44_15</name>
    <dbReference type="NCBI Taxonomy" id="1798364"/>
    <lineage>
        <taxon>Bacteria</taxon>
        <taxon>Candidatus Giovannoniibacteriota</taxon>
    </lineage>
</organism>
<proteinExistence type="predicted"/>
<dbReference type="AlphaFoldDB" id="A0A1F5XYZ4"/>
<protein>
    <recommendedName>
        <fullName evidence="3">Addiction module toxin RelE</fullName>
    </recommendedName>
</protein>
<evidence type="ECO:0000313" key="1">
    <source>
        <dbReference type="EMBL" id="OGF93134.1"/>
    </source>
</evidence>
<name>A0A1F5XYZ4_9BACT</name>
<dbReference type="Proteomes" id="UP000178894">
    <property type="component" value="Unassembled WGS sequence"/>
</dbReference>
<evidence type="ECO:0000313" key="2">
    <source>
        <dbReference type="Proteomes" id="UP000178894"/>
    </source>
</evidence>
<evidence type="ECO:0008006" key="3">
    <source>
        <dbReference type="Google" id="ProtNLM"/>
    </source>
</evidence>